<dbReference type="CDD" id="cd00200">
    <property type="entry name" value="WD40"/>
    <property type="match status" value="1"/>
</dbReference>
<feature type="compositionally biased region" description="Basic and acidic residues" evidence="9">
    <location>
        <begin position="424"/>
        <end position="442"/>
    </location>
</feature>
<evidence type="ECO:0000256" key="3">
    <source>
        <dbReference type="ARBA" id="ARBA00022574"/>
    </source>
</evidence>
<evidence type="ECO:0000259" key="10">
    <source>
        <dbReference type="Pfam" id="PF13925"/>
    </source>
</evidence>
<dbReference type="Gene3D" id="2.130.10.10">
    <property type="entry name" value="YVTN repeat-like/Quinoprotein amine dehydrogenase"/>
    <property type="match status" value="2"/>
</dbReference>
<sequence length="664" mass="72940">MGLTRRSHFTAHASNVKCLRFGHKDQVIATGGSDHLVNLWKMRENDTEKIMSLSGHQSAVESIVFDPMDCQVVAGSQSGAVKVFDLEAGKASRALKGHTAATTTVDYHLYGGYVASGSLDTIVKVWDLHMASCMQTFQGHSSKITVVSFTPDGRWLTSGDQDGVIKIWDLTAGRLLHKCTDHGAAVTNFSFNPEEFILASSAADRTIRYWDVQNFAAIGVTPVDTATTTSMCHTVTEPHCGKYLFSCSHEAIRVWSYESGIECHDSIAMPSQEERDCGEVHADTKLTNDMKLITGCIEDAFVSIWELDVMQMRPFLRTTNNANDEGAPATKSSCSRPPLPPSGPVAAEKTTTRLKVVAKAADTLDAATRASRAGSTKAPDFVTRAKTVVLRDQMPRDSTRQVSTHQATSEVFVPHPVVPTRLTCRGEDSAKSADVSSPDRTRTSTASCMSPQRLSDGHTETLDTDSEMRETNSLLFTSLQRDGELAVSDFVMELRSGMDTCVKAFKARQKCVQQLLVHWKRGHLINGLQFIGELPKGKRAAVVVDMLRIMDLSSAGVDLEACTLLLPLILELLDSKFELYLSVGVVSGQKLLNVFAAIVRKDSRDGRLRAVGLVGDERDRARQCDTCFHEMHQRVRRVAENSNDGALRSKLHPLAQALDDFYRQ</sequence>
<dbReference type="Pfam" id="PF13925">
    <property type="entry name" value="Katanin_con80"/>
    <property type="match status" value="1"/>
</dbReference>
<dbReference type="EMBL" id="CAKLBY020000307">
    <property type="protein sequence ID" value="CAK7944387.1"/>
    <property type="molecule type" value="Genomic_DNA"/>
</dbReference>
<protein>
    <recommendedName>
        <fullName evidence="7">Katanin p80 WD40 repeat-containing subunit B1 homolog</fullName>
    </recommendedName>
</protein>
<comment type="similarity">
    <text evidence="7">Belongs to the WD repeat KATNB1 family.</text>
</comment>
<evidence type="ECO:0000256" key="5">
    <source>
        <dbReference type="ARBA" id="ARBA00022737"/>
    </source>
</evidence>
<dbReference type="PROSITE" id="PS00678">
    <property type="entry name" value="WD_REPEATS_1"/>
    <property type="match status" value="2"/>
</dbReference>
<dbReference type="PANTHER" id="PTHR19845">
    <property type="entry name" value="KATANIN P80 SUBUNIT"/>
    <property type="match status" value="1"/>
</dbReference>
<dbReference type="InterPro" id="IPR028021">
    <property type="entry name" value="Katanin_C-terminal"/>
</dbReference>
<comment type="subcellular location">
    <subcellularLocation>
        <location evidence="1 7">Cytoplasm</location>
        <location evidence="1 7">Cytoskeleton</location>
    </subcellularLocation>
</comment>
<dbReference type="InterPro" id="IPR019775">
    <property type="entry name" value="WD40_repeat_CS"/>
</dbReference>
<feature type="compositionally biased region" description="Polar residues" evidence="9">
    <location>
        <begin position="443"/>
        <end position="453"/>
    </location>
</feature>
<dbReference type="HAMAP" id="MF_03022">
    <property type="entry name" value="Katanin_p80_B1"/>
    <property type="match status" value="1"/>
</dbReference>
<evidence type="ECO:0000256" key="9">
    <source>
        <dbReference type="SAM" id="MobiDB-lite"/>
    </source>
</evidence>
<dbReference type="GO" id="GO:0008352">
    <property type="term" value="C:katanin complex"/>
    <property type="evidence" value="ECO:0007669"/>
    <property type="project" value="InterPro"/>
</dbReference>
<evidence type="ECO:0000256" key="2">
    <source>
        <dbReference type="ARBA" id="ARBA00022490"/>
    </source>
</evidence>
<organism evidence="11 12">
    <name type="scientific">Peronospora matthiolae</name>
    <dbReference type="NCBI Taxonomy" id="2874970"/>
    <lineage>
        <taxon>Eukaryota</taxon>
        <taxon>Sar</taxon>
        <taxon>Stramenopiles</taxon>
        <taxon>Oomycota</taxon>
        <taxon>Peronosporomycetes</taxon>
        <taxon>Peronosporales</taxon>
        <taxon>Peronosporaceae</taxon>
        <taxon>Peronospora</taxon>
    </lineage>
</organism>
<feature type="repeat" description="WD" evidence="8">
    <location>
        <begin position="137"/>
        <end position="178"/>
    </location>
</feature>
<dbReference type="PRINTS" id="PR00320">
    <property type="entry name" value="GPROTEINBRPT"/>
</dbReference>
<evidence type="ECO:0000313" key="11">
    <source>
        <dbReference type="EMBL" id="CAK7944387.1"/>
    </source>
</evidence>
<dbReference type="InterPro" id="IPR015943">
    <property type="entry name" value="WD40/YVTN_repeat-like_dom_sf"/>
</dbReference>
<keyword evidence="5" id="KW-0677">Repeat</keyword>
<dbReference type="PROSITE" id="PS50082">
    <property type="entry name" value="WD_REPEATS_2"/>
    <property type="match status" value="5"/>
</dbReference>
<dbReference type="GO" id="GO:0007019">
    <property type="term" value="P:microtubule depolymerization"/>
    <property type="evidence" value="ECO:0007669"/>
    <property type="project" value="TreeGrafter"/>
</dbReference>
<dbReference type="InterPro" id="IPR026962">
    <property type="entry name" value="KTNB1"/>
</dbReference>
<dbReference type="GO" id="GO:0005737">
    <property type="term" value="C:cytoplasm"/>
    <property type="evidence" value="ECO:0007669"/>
    <property type="project" value="UniProtKB-UniRule"/>
</dbReference>
<keyword evidence="3 8" id="KW-0853">WD repeat</keyword>
<feature type="repeat" description="WD" evidence="8">
    <location>
        <begin position="53"/>
        <end position="94"/>
    </location>
</feature>
<dbReference type="GO" id="GO:0051013">
    <property type="term" value="P:microtubule severing"/>
    <property type="evidence" value="ECO:0007669"/>
    <property type="project" value="UniProtKB-UniRule"/>
</dbReference>
<gene>
    <name evidence="11" type="ORF">PM001_LOCUS29537</name>
</gene>
<keyword evidence="6 7" id="KW-0206">Cytoskeleton</keyword>
<evidence type="ECO:0000256" key="8">
    <source>
        <dbReference type="PROSITE-ProRule" id="PRU00221"/>
    </source>
</evidence>
<evidence type="ECO:0000256" key="1">
    <source>
        <dbReference type="ARBA" id="ARBA00004245"/>
    </source>
</evidence>
<dbReference type="AlphaFoldDB" id="A0AAV1VFQ8"/>
<evidence type="ECO:0000313" key="12">
    <source>
        <dbReference type="Proteomes" id="UP001162060"/>
    </source>
</evidence>
<dbReference type="FunFam" id="2.130.10.10:FF:000462">
    <property type="entry name" value="Katanin p80 WD40 repeat-containing subunit B1"/>
    <property type="match status" value="1"/>
</dbReference>
<dbReference type="Pfam" id="PF00400">
    <property type="entry name" value="WD40"/>
    <property type="match status" value="5"/>
</dbReference>
<name>A0AAV1VFQ8_9STRA</name>
<dbReference type="SUPFAM" id="SSF50978">
    <property type="entry name" value="WD40 repeat-like"/>
    <property type="match status" value="1"/>
</dbReference>
<feature type="domain" description="Katanin p80 subunit C-terminal" evidence="10">
    <location>
        <begin position="497"/>
        <end position="640"/>
    </location>
</feature>
<feature type="repeat" description="WD" evidence="8">
    <location>
        <begin position="9"/>
        <end position="50"/>
    </location>
</feature>
<feature type="region of interest" description="Disordered" evidence="9">
    <location>
        <begin position="423"/>
        <end position="466"/>
    </location>
</feature>
<feature type="compositionally biased region" description="Basic and acidic residues" evidence="9">
    <location>
        <begin position="455"/>
        <end position="466"/>
    </location>
</feature>
<dbReference type="InterPro" id="IPR001680">
    <property type="entry name" value="WD40_rpt"/>
</dbReference>
<accession>A0AAV1VFQ8</accession>
<proteinExistence type="inferred from homology"/>
<dbReference type="PANTHER" id="PTHR19845:SF0">
    <property type="entry name" value="KATANIN P80 WD40 REPEAT-CONTAINING SUBUNIT B1"/>
    <property type="match status" value="1"/>
</dbReference>
<dbReference type="InterPro" id="IPR036322">
    <property type="entry name" value="WD40_repeat_dom_sf"/>
</dbReference>
<dbReference type="SMART" id="SM00320">
    <property type="entry name" value="WD40"/>
    <property type="match status" value="6"/>
</dbReference>
<dbReference type="GO" id="GO:0008017">
    <property type="term" value="F:microtubule binding"/>
    <property type="evidence" value="ECO:0007669"/>
    <property type="project" value="UniProtKB-UniRule"/>
</dbReference>
<comment type="caution">
    <text evidence="11">The sequence shown here is derived from an EMBL/GenBank/DDBJ whole genome shotgun (WGS) entry which is preliminary data.</text>
</comment>
<dbReference type="InterPro" id="IPR020472">
    <property type="entry name" value="WD40_PAC1"/>
</dbReference>
<feature type="repeat" description="WD" evidence="8">
    <location>
        <begin position="95"/>
        <end position="136"/>
    </location>
</feature>
<feature type="region of interest" description="Disordered" evidence="9">
    <location>
        <begin position="320"/>
        <end position="350"/>
    </location>
</feature>
<evidence type="ECO:0000256" key="4">
    <source>
        <dbReference type="ARBA" id="ARBA00022701"/>
    </source>
</evidence>
<feature type="repeat" description="WD" evidence="8">
    <location>
        <begin position="179"/>
        <end position="220"/>
    </location>
</feature>
<dbReference type="Proteomes" id="UP001162060">
    <property type="component" value="Unassembled WGS sequence"/>
</dbReference>
<evidence type="ECO:0000256" key="6">
    <source>
        <dbReference type="ARBA" id="ARBA00023212"/>
    </source>
</evidence>
<dbReference type="PROSITE" id="PS50294">
    <property type="entry name" value="WD_REPEATS_REGION"/>
    <property type="match status" value="5"/>
</dbReference>
<dbReference type="GO" id="GO:0005874">
    <property type="term" value="C:microtubule"/>
    <property type="evidence" value="ECO:0007669"/>
    <property type="project" value="UniProtKB-KW"/>
</dbReference>
<comment type="function">
    <text evidence="7">May participate in a complex which severs microtubules in an ATP-dependent manner. Microtubule severing may promote rapid reorganization of cellular microtubule arrays.</text>
</comment>
<keyword evidence="4 7" id="KW-0493">Microtubule</keyword>
<keyword evidence="2 7" id="KW-0963">Cytoplasm</keyword>
<evidence type="ECO:0000256" key="7">
    <source>
        <dbReference type="HAMAP-Rule" id="MF_03022"/>
    </source>
</evidence>
<reference evidence="11" key="1">
    <citation type="submission" date="2024-01" db="EMBL/GenBank/DDBJ databases">
        <authorList>
            <person name="Webb A."/>
        </authorList>
    </citation>
    <scope>NUCLEOTIDE SEQUENCE</scope>
    <source>
        <strain evidence="11">Pm1</strain>
    </source>
</reference>